<evidence type="ECO:0008006" key="3">
    <source>
        <dbReference type="Google" id="ProtNLM"/>
    </source>
</evidence>
<gene>
    <name evidence="1" type="ORF">Q2T77_06520</name>
</gene>
<evidence type="ECO:0000313" key="2">
    <source>
        <dbReference type="Proteomes" id="UP001169027"/>
    </source>
</evidence>
<comment type="caution">
    <text evidence="1">The sequence shown here is derived from an EMBL/GenBank/DDBJ whole genome shotgun (WGS) entry which is preliminary data.</text>
</comment>
<keyword evidence="2" id="KW-1185">Reference proteome</keyword>
<organism evidence="1 2">
    <name type="scientific">Variovorax ginsengisoli</name>
    <dbReference type="NCBI Taxonomy" id="363844"/>
    <lineage>
        <taxon>Bacteria</taxon>
        <taxon>Pseudomonadati</taxon>
        <taxon>Pseudomonadota</taxon>
        <taxon>Betaproteobacteria</taxon>
        <taxon>Burkholderiales</taxon>
        <taxon>Comamonadaceae</taxon>
        <taxon>Variovorax</taxon>
    </lineage>
</organism>
<accession>A0ABT8RZD2</accession>
<dbReference type="EMBL" id="JAUKVY010000003">
    <property type="protein sequence ID" value="MDO1531935.1"/>
    <property type="molecule type" value="Genomic_DNA"/>
</dbReference>
<proteinExistence type="predicted"/>
<dbReference type="RefSeq" id="WP_301805620.1">
    <property type="nucleotide sequence ID" value="NZ_JAUJZH010000003.1"/>
</dbReference>
<name>A0ABT8RZD2_9BURK</name>
<protein>
    <recommendedName>
        <fullName evidence="3">DUF1376 domain-containing protein</fullName>
    </recommendedName>
</protein>
<sequence>MPNRILREGILTSERVEKLNWAEEVFYRRLMSVVDDFGRYYARPALLLAACYPLLLKKVSDSDIEKWLSACENAALVRVYPAQDGKRYLQLLDFKQQVRAATSKFPQPPDTCAADAQQMHGSSEASAHLGVSVSGGVSEGEGGNAAAPAGARAGFFEEFWKAYPKKVGKDAALRAFDKRKPTRELLDSMLAAIEVQRRLKKWIDDDGQYIPHPSTWLNEGRWQDEVATGQGGQQASDPDSRAAIEAEGIAKGIGPWDQLEQFPLYRARVRGARPAPGLDLKTLGAMAAQRQGVH</sequence>
<dbReference type="Proteomes" id="UP001169027">
    <property type="component" value="Unassembled WGS sequence"/>
</dbReference>
<evidence type="ECO:0000313" key="1">
    <source>
        <dbReference type="EMBL" id="MDO1531935.1"/>
    </source>
</evidence>
<reference evidence="1" key="1">
    <citation type="submission" date="2023-06" db="EMBL/GenBank/DDBJ databases">
        <authorList>
            <person name="Jiang Y."/>
            <person name="Liu Q."/>
        </authorList>
    </citation>
    <scope>NUCLEOTIDE SEQUENCE</scope>
    <source>
        <strain evidence="1">CGMCC 1.12090</strain>
    </source>
</reference>